<dbReference type="AlphaFoldDB" id="A0A656HAU7"/>
<gene>
    <name evidence="1" type="ORF">Thini_0736</name>
</gene>
<reference evidence="2" key="1">
    <citation type="journal article" date="2011" name="Stand. Genomic Sci.">
        <title>Genome sequence of the filamentous, gliding Thiothrix nivea neotype strain (JP2(T)).</title>
        <authorList>
            <person name="Lapidus A."/>
            <person name="Nolan M."/>
            <person name="Lucas S."/>
            <person name="Glavina Del Rio T."/>
            <person name="Tice H."/>
            <person name="Cheng J.F."/>
            <person name="Tapia R."/>
            <person name="Han C."/>
            <person name="Goodwin L."/>
            <person name="Pitluck S."/>
            <person name="Liolios K."/>
            <person name="Pagani I."/>
            <person name="Ivanova N."/>
            <person name="Huntemann M."/>
            <person name="Mavromatis K."/>
            <person name="Mikhailova N."/>
            <person name="Pati A."/>
            <person name="Chen A."/>
            <person name="Palaniappan K."/>
            <person name="Land M."/>
            <person name="Brambilla E.M."/>
            <person name="Rohde M."/>
            <person name="Abt B."/>
            <person name="Verbarg S."/>
            <person name="Goker M."/>
            <person name="Bristow J."/>
            <person name="Eisen J.A."/>
            <person name="Markowitz V."/>
            <person name="Hugenholtz P."/>
            <person name="Kyrpides N.C."/>
            <person name="Klenk H.P."/>
            <person name="Woyke T."/>
        </authorList>
    </citation>
    <scope>NUCLEOTIDE SEQUENCE [LARGE SCALE GENOMIC DNA]</scope>
    <source>
        <strain evidence="2">ATCC 35100 / DSM 5205 / JP2</strain>
    </source>
</reference>
<protein>
    <submittedName>
        <fullName evidence="1">Uncharacterized protein</fullName>
    </submittedName>
</protein>
<dbReference type="Proteomes" id="UP000005317">
    <property type="component" value="Unassembled WGS sequence"/>
</dbReference>
<evidence type="ECO:0000313" key="2">
    <source>
        <dbReference type="Proteomes" id="UP000005317"/>
    </source>
</evidence>
<proteinExistence type="predicted"/>
<name>A0A656HAU7_THINJ</name>
<organism evidence="1 2">
    <name type="scientific">Thiothrix nivea (strain ATCC 35100 / DSM 5205 / JP2)</name>
    <dbReference type="NCBI Taxonomy" id="870187"/>
    <lineage>
        <taxon>Bacteria</taxon>
        <taxon>Pseudomonadati</taxon>
        <taxon>Pseudomonadota</taxon>
        <taxon>Gammaproteobacteria</taxon>
        <taxon>Thiotrichales</taxon>
        <taxon>Thiotrichaceae</taxon>
        <taxon>Thiothrix</taxon>
    </lineage>
</organism>
<evidence type="ECO:0000313" key="1">
    <source>
        <dbReference type="EMBL" id="EIJ33373.1"/>
    </source>
</evidence>
<keyword evidence="2" id="KW-1185">Reference proteome</keyword>
<sequence>MPRTPPHLPGFFNFFTYFVGLAHRTSNDKTHKAIFKGEQGRT</sequence>
<accession>A0A656HAU7</accession>
<dbReference type="EMBL" id="JH651384">
    <property type="protein sequence ID" value="EIJ33373.1"/>
    <property type="molecule type" value="Genomic_DNA"/>
</dbReference>